<reference evidence="1" key="1">
    <citation type="submission" date="2021-10" db="EMBL/GenBank/DDBJ databases">
        <title>The complete genome sequence of Leeia sp. TBRC 13508.</title>
        <authorList>
            <person name="Charoenyingcharoen P."/>
            <person name="Yukphan P."/>
        </authorList>
    </citation>
    <scope>NUCLEOTIDE SEQUENCE</scope>
    <source>
        <strain evidence="1">TBRC 13508</strain>
    </source>
</reference>
<keyword evidence="2" id="KW-1185">Reference proteome</keyword>
<protein>
    <submittedName>
        <fullName evidence="1">Uncharacterized protein</fullName>
    </submittedName>
</protein>
<dbReference type="EMBL" id="JAJBZT010000006">
    <property type="protein sequence ID" value="MCB6184255.1"/>
    <property type="molecule type" value="Genomic_DNA"/>
</dbReference>
<name>A0ABS8D7T5_9NEIS</name>
<comment type="caution">
    <text evidence="1">The sequence shown here is derived from an EMBL/GenBank/DDBJ whole genome shotgun (WGS) entry which is preliminary data.</text>
</comment>
<sequence length="143" mass="16878">MLMRKPPRQNPTTQQVKAAFSIMDRLFAQLRTGEIDTIGDIPVIKRVEGIYSDLRPPLLGWIDTWEFILKETGDSIDLKPLFEIYLCLQDDKPMTRQMVNEGEKVQRRLRHIYSQQDIHLFARIAQQRQTAYAINKHFYLESE</sequence>
<proteinExistence type="predicted"/>
<dbReference type="RefSeq" id="WP_227181067.1">
    <property type="nucleotide sequence ID" value="NZ_JAJBZT010000006.1"/>
</dbReference>
<dbReference type="Proteomes" id="UP001165395">
    <property type="component" value="Unassembled WGS sequence"/>
</dbReference>
<organism evidence="1 2">
    <name type="scientific">Leeia speluncae</name>
    <dbReference type="NCBI Taxonomy" id="2884804"/>
    <lineage>
        <taxon>Bacteria</taxon>
        <taxon>Pseudomonadati</taxon>
        <taxon>Pseudomonadota</taxon>
        <taxon>Betaproteobacteria</taxon>
        <taxon>Neisseriales</taxon>
        <taxon>Leeiaceae</taxon>
        <taxon>Leeia</taxon>
    </lineage>
</organism>
<evidence type="ECO:0000313" key="1">
    <source>
        <dbReference type="EMBL" id="MCB6184255.1"/>
    </source>
</evidence>
<evidence type="ECO:0000313" key="2">
    <source>
        <dbReference type="Proteomes" id="UP001165395"/>
    </source>
</evidence>
<accession>A0ABS8D7T5</accession>
<gene>
    <name evidence="1" type="ORF">LIN78_11940</name>
</gene>